<dbReference type="Proteomes" id="UP001530377">
    <property type="component" value="Unassembled WGS sequence"/>
</dbReference>
<proteinExistence type="predicted"/>
<organism evidence="1 2">
    <name type="scientific">Cyclostephanos tholiformis</name>
    <dbReference type="NCBI Taxonomy" id="382380"/>
    <lineage>
        <taxon>Eukaryota</taxon>
        <taxon>Sar</taxon>
        <taxon>Stramenopiles</taxon>
        <taxon>Ochrophyta</taxon>
        <taxon>Bacillariophyta</taxon>
        <taxon>Coscinodiscophyceae</taxon>
        <taxon>Thalassiosirophycidae</taxon>
        <taxon>Stephanodiscales</taxon>
        <taxon>Stephanodiscaceae</taxon>
        <taxon>Cyclostephanos</taxon>
    </lineage>
</organism>
<reference evidence="1 2" key="1">
    <citation type="submission" date="2024-10" db="EMBL/GenBank/DDBJ databases">
        <title>Updated reference genomes for cyclostephanoid diatoms.</title>
        <authorList>
            <person name="Roberts W.R."/>
            <person name="Alverson A.J."/>
        </authorList>
    </citation>
    <scope>NUCLEOTIDE SEQUENCE [LARGE SCALE GENOMIC DNA]</scope>
    <source>
        <strain evidence="1 2">AJA228-03</strain>
    </source>
</reference>
<gene>
    <name evidence="1" type="ORF">ACHAXA_010495</name>
</gene>
<name>A0ABD3RED5_9STRA</name>
<keyword evidence="2" id="KW-1185">Reference proteome</keyword>
<protein>
    <submittedName>
        <fullName evidence="1">Uncharacterized protein</fullName>
    </submittedName>
</protein>
<comment type="caution">
    <text evidence="1">The sequence shown here is derived from an EMBL/GenBank/DDBJ whole genome shotgun (WGS) entry which is preliminary data.</text>
</comment>
<evidence type="ECO:0000313" key="2">
    <source>
        <dbReference type="Proteomes" id="UP001530377"/>
    </source>
</evidence>
<dbReference type="EMBL" id="JALLPB020000367">
    <property type="protein sequence ID" value="KAL3809886.1"/>
    <property type="molecule type" value="Genomic_DNA"/>
</dbReference>
<accession>A0ABD3RED5</accession>
<sequence length="47" mass="5008">MDTPGGVDAPSSSAIAVVIDGSDRRRAIQGILADKSLTDLERRLRVQ</sequence>
<dbReference type="AlphaFoldDB" id="A0ABD3RED5"/>
<evidence type="ECO:0000313" key="1">
    <source>
        <dbReference type="EMBL" id="KAL3809886.1"/>
    </source>
</evidence>